<evidence type="ECO:0000313" key="3">
    <source>
        <dbReference type="Proteomes" id="UP000034022"/>
    </source>
</evidence>
<dbReference type="AlphaFoldDB" id="A0A0G0JRR7"/>
<organism evidence="2 3">
    <name type="scientific">Candidatus Falkowbacteria bacterium GW2011_GWE1_38_31</name>
    <dbReference type="NCBI Taxonomy" id="1618638"/>
    <lineage>
        <taxon>Bacteria</taxon>
        <taxon>Candidatus Falkowiibacteriota</taxon>
    </lineage>
</organism>
<dbReference type="InterPro" id="IPR029063">
    <property type="entry name" value="SAM-dependent_MTases_sf"/>
</dbReference>
<evidence type="ECO:0000259" key="1">
    <source>
        <dbReference type="Pfam" id="PF01170"/>
    </source>
</evidence>
<dbReference type="GO" id="GO:0030488">
    <property type="term" value="P:tRNA methylation"/>
    <property type="evidence" value="ECO:0007669"/>
    <property type="project" value="TreeGrafter"/>
</dbReference>
<name>A0A0G0JRR7_9BACT</name>
<protein>
    <submittedName>
        <fullName evidence="2">Putative DNA methylase</fullName>
    </submittedName>
</protein>
<gene>
    <name evidence="2" type="ORF">US91_C0006G0082</name>
</gene>
<dbReference type="InterPro" id="IPR000241">
    <property type="entry name" value="RlmKL-like_Mtase"/>
</dbReference>
<dbReference type="Proteomes" id="UP000034022">
    <property type="component" value="Unassembled WGS sequence"/>
</dbReference>
<dbReference type="PANTHER" id="PTHR14911">
    <property type="entry name" value="THUMP DOMAIN-CONTAINING"/>
    <property type="match status" value="1"/>
</dbReference>
<feature type="domain" description="Ribosomal RNA large subunit methyltransferase K/L-like methyltransferase" evidence="1">
    <location>
        <begin position="183"/>
        <end position="340"/>
    </location>
</feature>
<accession>A0A0G0JRR7</accession>
<keyword evidence="2" id="KW-0808">Transferase</keyword>
<keyword evidence="2" id="KW-0489">Methyltransferase</keyword>
<dbReference type="PANTHER" id="PTHR14911:SF13">
    <property type="entry name" value="TRNA (GUANINE(6)-N2)-METHYLTRANSFERASE THUMP3"/>
    <property type="match status" value="1"/>
</dbReference>
<dbReference type="CDD" id="cd02440">
    <property type="entry name" value="AdoMet_MTases"/>
    <property type="match status" value="1"/>
</dbReference>
<dbReference type="GO" id="GO:0016423">
    <property type="term" value="F:tRNA (guanine) methyltransferase activity"/>
    <property type="evidence" value="ECO:0007669"/>
    <property type="project" value="TreeGrafter"/>
</dbReference>
<evidence type="ECO:0000313" key="2">
    <source>
        <dbReference type="EMBL" id="KKQ70243.1"/>
    </source>
</evidence>
<sequence>MTYFFELGSNIALSVAEIAAVFGMKENYRLIGGKILLFEDALSFAEEKAIGKMGGVIKIGELFERKIKNINIKECLPFLEELILGKTEKICFGVSYYGRKKINIKHLGMDIKSLIKERDGNCRWVSGKENVLSSVIVEQNRLLTKGFELIIIETENGFYLGHTKAVQPFKELSARDYGRPARDDHSGMLPPKLAQIMINLVSADFGNKLEKKIYDPFCGSGTILTEAMLMGFANVFGSDLSERAVLDTKKNIGWIVRRFGDTKDIFKKEPEVRQLDVRRLGAFLEKKSIDMIATEPYLGPQRGLTDIYAVKKELECLYKEALGQFKQILKAKGRVVIIFPIFKQKQKMQFLNVDLTGFKLINPLPISLQNEKALNLSFRKTIIYGRESQRVWREIVVLEMN</sequence>
<dbReference type="Gene3D" id="3.40.50.150">
    <property type="entry name" value="Vaccinia Virus protein VP39"/>
    <property type="match status" value="1"/>
</dbReference>
<reference evidence="2 3" key="1">
    <citation type="journal article" date="2015" name="Nature">
        <title>rRNA introns, odd ribosomes, and small enigmatic genomes across a large radiation of phyla.</title>
        <authorList>
            <person name="Brown C.T."/>
            <person name="Hug L.A."/>
            <person name="Thomas B.C."/>
            <person name="Sharon I."/>
            <person name="Castelle C.J."/>
            <person name="Singh A."/>
            <person name="Wilkins M.J."/>
            <person name="Williams K.H."/>
            <person name="Banfield J.F."/>
        </authorList>
    </citation>
    <scope>NUCLEOTIDE SEQUENCE [LARGE SCALE GENOMIC DNA]</scope>
</reference>
<comment type="caution">
    <text evidence="2">The sequence shown here is derived from an EMBL/GenBank/DDBJ whole genome shotgun (WGS) entry which is preliminary data.</text>
</comment>
<dbReference type="Pfam" id="PF01170">
    <property type="entry name" value="UPF0020"/>
    <property type="match status" value="1"/>
</dbReference>
<dbReference type="SUPFAM" id="SSF53335">
    <property type="entry name" value="S-adenosyl-L-methionine-dependent methyltransferases"/>
    <property type="match status" value="1"/>
</dbReference>
<proteinExistence type="predicted"/>
<dbReference type="EMBL" id="LBUU01000006">
    <property type="protein sequence ID" value="KKQ70243.1"/>
    <property type="molecule type" value="Genomic_DNA"/>
</dbReference>